<evidence type="ECO:0000256" key="3">
    <source>
        <dbReference type="ARBA" id="ARBA00022801"/>
    </source>
</evidence>
<dbReference type="InterPro" id="IPR001279">
    <property type="entry name" value="Metallo-B-lactamas"/>
</dbReference>
<keyword evidence="4" id="KW-0862">Zinc</keyword>
<dbReference type="KEGG" id="ppac:PAP_03015"/>
<dbReference type="InterPro" id="IPR036866">
    <property type="entry name" value="RibonucZ/Hydroxyglut_hydro"/>
</dbReference>
<keyword evidence="2" id="KW-0479">Metal-binding</keyword>
<dbReference type="GO" id="GO:0046872">
    <property type="term" value="F:metal ion binding"/>
    <property type="evidence" value="ECO:0007669"/>
    <property type="project" value="UniProtKB-KW"/>
</dbReference>
<name>A0A075LWU6_9EURY</name>
<proteinExistence type="predicted"/>
<dbReference type="STRING" id="1343739.PAP_03015"/>
<dbReference type="eggNOG" id="arCOG00504">
    <property type="taxonomic scope" value="Archaea"/>
</dbReference>
<keyword evidence="3" id="KW-0378">Hydrolase</keyword>
<evidence type="ECO:0000259" key="5">
    <source>
        <dbReference type="SMART" id="SM00849"/>
    </source>
</evidence>
<feature type="domain" description="Metallo-beta-lactamase" evidence="5">
    <location>
        <begin position="20"/>
        <end position="208"/>
    </location>
</feature>
<dbReference type="SMART" id="SM00849">
    <property type="entry name" value="Lactamase_B"/>
    <property type="match status" value="1"/>
</dbReference>
<dbReference type="GO" id="GO:0016787">
    <property type="term" value="F:hydrolase activity"/>
    <property type="evidence" value="ECO:0007669"/>
    <property type="project" value="UniProtKB-KW"/>
</dbReference>
<evidence type="ECO:0000256" key="4">
    <source>
        <dbReference type="ARBA" id="ARBA00022833"/>
    </source>
</evidence>
<dbReference type="HOGENOM" id="CLU_030571_5_1_2"/>
<organism evidence="6 7">
    <name type="scientific">Palaeococcus pacificus DY20341</name>
    <dbReference type="NCBI Taxonomy" id="1343739"/>
    <lineage>
        <taxon>Archaea</taxon>
        <taxon>Methanobacteriati</taxon>
        <taxon>Methanobacteriota</taxon>
        <taxon>Thermococci</taxon>
        <taxon>Thermococcales</taxon>
        <taxon>Thermococcaceae</taxon>
        <taxon>Palaeococcus</taxon>
    </lineage>
</organism>
<evidence type="ECO:0000256" key="1">
    <source>
        <dbReference type="ARBA" id="ARBA00001947"/>
    </source>
</evidence>
<dbReference type="CDD" id="cd06262">
    <property type="entry name" value="metallo-hydrolase-like_MBL-fold"/>
    <property type="match status" value="1"/>
</dbReference>
<comment type="cofactor">
    <cofactor evidence="1">
        <name>Zn(2+)</name>
        <dbReference type="ChEBI" id="CHEBI:29105"/>
    </cofactor>
</comment>
<reference evidence="6 7" key="2">
    <citation type="journal article" date="2015" name="Genome Announc.">
        <title>Complete Genome Sequence of Hyperthermophilic Piezophilic Archaeon Palaeococcus pacificus DY20341T, Isolated from Deep-Sea Hydrothermal Sediments.</title>
        <authorList>
            <person name="Zeng X."/>
            <person name="Jebbar M."/>
            <person name="Shao Z."/>
        </authorList>
    </citation>
    <scope>NUCLEOTIDE SEQUENCE [LARGE SCALE GENOMIC DNA]</scope>
    <source>
        <strain evidence="6 7">DY20341</strain>
    </source>
</reference>
<dbReference type="AlphaFoldDB" id="A0A075LWU6"/>
<protein>
    <recommendedName>
        <fullName evidence="5">Metallo-beta-lactamase domain-containing protein</fullName>
    </recommendedName>
</protein>
<dbReference type="Pfam" id="PF00753">
    <property type="entry name" value="Lactamase_B"/>
    <property type="match status" value="1"/>
</dbReference>
<gene>
    <name evidence="6" type="ORF">PAP_03015</name>
</gene>
<evidence type="ECO:0000256" key="2">
    <source>
        <dbReference type="ARBA" id="ARBA00022723"/>
    </source>
</evidence>
<accession>A0A075LWU6</accession>
<evidence type="ECO:0000313" key="6">
    <source>
        <dbReference type="EMBL" id="AIF69023.1"/>
    </source>
</evidence>
<keyword evidence="7" id="KW-1185">Reference proteome</keyword>
<dbReference type="PANTHER" id="PTHR46233">
    <property type="entry name" value="HYDROXYACYLGLUTATHIONE HYDROLASE GLOC"/>
    <property type="match status" value="1"/>
</dbReference>
<evidence type="ECO:0000313" key="7">
    <source>
        <dbReference type="Proteomes" id="UP000027981"/>
    </source>
</evidence>
<dbReference type="InterPro" id="IPR051453">
    <property type="entry name" value="MBL_Glyoxalase_II"/>
</dbReference>
<dbReference type="Gene3D" id="3.60.15.10">
    <property type="entry name" value="Ribonuclease Z/Hydroxyacylglutathione hydrolase-like"/>
    <property type="match status" value="1"/>
</dbReference>
<sequence>MMIPVEIPPNTIMFRGISLDSNIYLVKDGNEGLMIDTGTGSFFNSYKEIMEREGYLYGIDKMTILNTHEHFDHVGGNLLWRDYFESLGMKVIFASHENTSKSLEEGDDRTILSYYYGVPYQPHKIDIKLKNGDSLRIGSLEFKVIHTPGHTRGSICLYEPKEMLLFTGDTVFYHSVGRPDMPTGNFEELIESIARLEKLQVYLGLPGHGKIIQHWDKNMEIIKDLMQRYI</sequence>
<dbReference type="PANTHER" id="PTHR46233:SF3">
    <property type="entry name" value="HYDROXYACYLGLUTATHIONE HYDROLASE GLOC"/>
    <property type="match status" value="1"/>
</dbReference>
<dbReference type="EMBL" id="CP006019">
    <property type="protein sequence ID" value="AIF69023.1"/>
    <property type="molecule type" value="Genomic_DNA"/>
</dbReference>
<dbReference type="Proteomes" id="UP000027981">
    <property type="component" value="Chromosome"/>
</dbReference>
<dbReference type="SUPFAM" id="SSF56281">
    <property type="entry name" value="Metallo-hydrolase/oxidoreductase"/>
    <property type="match status" value="1"/>
</dbReference>
<reference evidence="7" key="1">
    <citation type="submission" date="2013-06" db="EMBL/GenBank/DDBJ databases">
        <title>Complete Genome Sequence of Hyperthermophilic Palaeococcus pacificus DY20341T, Isolated from a Deep-Sea Hydrothermal Sediments.</title>
        <authorList>
            <person name="Zeng X."/>
            <person name="Shao Z."/>
        </authorList>
    </citation>
    <scope>NUCLEOTIDE SEQUENCE [LARGE SCALE GENOMIC DNA]</scope>
    <source>
        <strain evidence="7">DY20341</strain>
    </source>
</reference>